<reference evidence="2" key="1">
    <citation type="submission" date="2022-07" db="EMBL/GenBank/DDBJ databases">
        <title>Genome analysis of Parmales, a sister group of diatoms, reveals the evolutionary specialization of diatoms from phago-mixotrophs to photoautotrophs.</title>
        <authorList>
            <person name="Ban H."/>
            <person name="Sato S."/>
            <person name="Yoshikawa S."/>
            <person name="Kazumasa Y."/>
            <person name="Nakamura Y."/>
            <person name="Ichinomiya M."/>
            <person name="Saitoh K."/>
            <person name="Sato N."/>
            <person name="Blanc-Mathieu R."/>
            <person name="Endo H."/>
            <person name="Kuwata A."/>
            <person name="Ogata H."/>
        </authorList>
    </citation>
    <scope>NUCLEOTIDE SEQUENCE</scope>
</reference>
<feature type="non-terminal residue" evidence="2">
    <location>
        <position position="650"/>
    </location>
</feature>
<keyword evidence="1" id="KW-0812">Transmembrane</keyword>
<organism evidence="2 3">
    <name type="scientific">Triparma retinervis</name>
    <dbReference type="NCBI Taxonomy" id="2557542"/>
    <lineage>
        <taxon>Eukaryota</taxon>
        <taxon>Sar</taxon>
        <taxon>Stramenopiles</taxon>
        <taxon>Ochrophyta</taxon>
        <taxon>Bolidophyceae</taxon>
        <taxon>Parmales</taxon>
        <taxon>Triparmaceae</taxon>
        <taxon>Triparma</taxon>
    </lineage>
</organism>
<feature type="transmembrane region" description="Helical" evidence="1">
    <location>
        <begin position="543"/>
        <end position="566"/>
    </location>
</feature>
<evidence type="ECO:0000313" key="2">
    <source>
        <dbReference type="EMBL" id="GMH70163.1"/>
    </source>
</evidence>
<keyword evidence="1" id="KW-0472">Membrane</keyword>
<feature type="transmembrane region" description="Helical" evidence="1">
    <location>
        <begin position="510"/>
        <end position="531"/>
    </location>
</feature>
<evidence type="ECO:0000256" key="1">
    <source>
        <dbReference type="SAM" id="Phobius"/>
    </source>
</evidence>
<gene>
    <name evidence="2" type="ORF">TrRE_jg2242</name>
</gene>
<keyword evidence="1" id="KW-1133">Transmembrane helix</keyword>
<evidence type="ECO:0000313" key="3">
    <source>
        <dbReference type="Proteomes" id="UP001165082"/>
    </source>
</evidence>
<accession>A0A9W7AJ93</accession>
<dbReference type="AlphaFoldDB" id="A0A9W7AJ93"/>
<feature type="transmembrane region" description="Helical" evidence="1">
    <location>
        <begin position="248"/>
        <end position="269"/>
    </location>
</feature>
<sequence>MECSKILPLSSECNAEESGVRTVENVTRSLEVDDGTRTSGGNDEREEYAHALNINHDGVLTATDVIDSAFYLGIKLTPQNMKLVLKELKGTGKEIVPGTEKKSTPGDLAAGMESPLVSLDTQSSSSCDACPPFDPQTEAVHDLPTTRHVFQQMSPRDIYCTILSHRRLVTHKSLPMFRHILLRGICTVLGINFVPAINAIFTPIRHKAESLVIQHTTLQVATFAEGLALILLRIPSAIVVAFHGPHPLFVRTFVVSSVMGLIVFMGPHIRESAWFCKRQRARAENCKALGHRLRFLNMKTLGNRNQSAFLFLQRLARRVGEEEIVASVLAAPSLFDAVSNGAGGEGSQRLSLKARATIATDRHSEKYAVKSATQVIPVAVSLFAVFLFAWGWSLERGSSLDKSLQTAAQVQVALACLYVFLLVAIFVKAFIIEAVVDFWRHNRLVAHFLHFVGAFSDVDLACYGYHLEHERDAMLINEAHKVVLETPEDLASMFACYDFIMEYLKLRCTFHNGFVAFLIIINVMAALSFLLSTLYDSFAIGPLAQIMLFAFASLSSISMVVVTIPLTRTSFMVQDSFLKFLLERSLFFDAELASPINAFLSATEKNNYVRQISLCQTKIRKMSAQDEHIKILGVTATSGTVLKLLAVVGG</sequence>
<keyword evidence="3" id="KW-1185">Reference proteome</keyword>
<proteinExistence type="predicted"/>
<dbReference type="Proteomes" id="UP001165082">
    <property type="component" value="Unassembled WGS sequence"/>
</dbReference>
<feature type="transmembrane region" description="Helical" evidence="1">
    <location>
        <begin position="180"/>
        <end position="201"/>
    </location>
</feature>
<dbReference type="OrthoDB" id="206487at2759"/>
<protein>
    <submittedName>
        <fullName evidence="2">Uncharacterized protein</fullName>
    </submittedName>
</protein>
<dbReference type="EMBL" id="BRXZ01004188">
    <property type="protein sequence ID" value="GMH70163.1"/>
    <property type="molecule type" value="Genomic_DNA"/>
</dbReference>
<name>A0A9W7AJ93_9STRA</name>
<feature type="transmembrane region" description="Helical" evidence="1">
    <location>
        <begin position="222"/>
        <end position="242"/>
    </location>
</feature>
<feature type="transmembrane region" description="Helical" evidence="1">
    <location>
        <begin position="412"/>
        <end position="436"/>
    </location>
</feature>
<feature type="transmembrane region" description="Helical" evidence="1">
    <location>
        <begin position="372"/>
        <end position="392"/>
    </location>
</feature>
<comment type="caution">
    <text evidence="2">The sequence shown here is derived from an EMBL/GenBank/DDBJ whole genome shotgun (WGS) entry which is preliminary data.</text>
</comment>